<organism evidence="2 3">
    <name type="scientific">Prunus dulcis</name>
    <name type="common">Almond</name>
    <name type="synonym">Amygdalus dulcis</name>
    <dbReference type="NCBI Taxonomy" id="3755"/>
    <lineage>
        <taxon>Eukaryota</taxon>
        <taxon>Viridiplantae</taxon>
        <taxon>Streptophyta</taxon>
        <taxon>Embryophyta</taxon>
        <taxon>Tracheophyta</taxon>
        <taxon>Spermatophyta</taxon>
        <taxon>Magnoliopsida</taxon>
        <taxon>eudicotyledons</taxon>
        <taxon>Gunneridae</taxon>
        <taxon>Pentapetalae</taxon>
        <taxon>rosids</taxon>
        <taxon>fabids</taxon>
        <taxon>Rosales</taxon>
        <taxon>Rosaceae</taxon>
        <taxon>Amygdaloideae</taxon>
        <taxon>Amygdaleae</taxon>
        <taxon>Prunus</taxon>
    </lineage>
</organism>
<evidence type="ECO:0000313" key="2">
    <source>
        <dbReference type="EMBL" id="KAI5311410.1"/>
    </source>
</evidence>
<dbReference type="Pfam" id="PF00582">
    <property type="entry name" value="Usp"/>
    <property type="match status" value="1"/>
</dbReference>
<evidence type="ECO:0000259" key="1">
    <source>
        <dbReference type="Pfam" id="PF00582"/>
    </source>
</evidence>
<dbReference type="InterPro" id="IPR014729">
    <property type="entry name" value="Rossmann-like_a/b/a_fold"/>
</dbReference>
<reference evidence="2 3" key="1">
    <citation type="journal article" date="2022" name="G3 (Bethesda)">
        <title>Whole-genome sequence and methylome profiling of the almond [Prunus dulcis (Mill.) D.A. Webb] cultivar 'Nonpareil'.</title>
        <authorList>
            <person name="D'Amico-Willman K.M."/>
            <person name="Ouma W.Z."/>
            <person name="Meulia T."/>
            <person name="Sideli G.M."/>
            <person name="Gradziel T.M."/>
            <person name="Fresnedo-Ramirez J."/>
        </authorList>
    </citation>
    <scope>NUCLEOTIDE SEQUENCE [LARGE SCALE GENOMIC DNA]</scope>
    <source>
        <strain evidence="2">Clone GOH B32 T37-40</strain>
    </source>
</reference>
<proteinExistence type="predicted"/>
<dbReference type="Gene3D" id="3.40.50.620">
    <property type="entry name" value="HUPs"/>
    <property type="match status" value="1"/>
</dbReference>
<accession>A0AAD4YJH4</accession>
<sequence>MQKHSGHESKLREHGEGLEVEVRVENGDMRDVICKMAKQLGADVVMGSHGYGLHLSLCQRRLSIVIAREVHVHQSWSRQTLSRALCRHRQGRAWWWCSVLGQRRSSSHPSLSVLILSCLGS</sequence>
<dbReference type="SUPFAM" id="SSF52402">
    <property type="entry name" value="Adenine nucleotide alpha hydrolases-like"/>
    <property type="match status" value="1"/>
</dbReference>
<dbReference type="InterPro" id="IPR006016">
    <property type="entry name" value="UspA"/>
</dbReference>
<dbReference type="EMBL" id="JAJFAZ020000012">
    <property type="protein sequence ID" value="KAI5311410.1"/>
    <property type="molecule type" value="Genomic_DNA"/>
</dbReference>
<dbReference type="AlphaFoldDB" id="A0AAD4YJH4"/>
<name>A0AAD4YJH4_PRUDU</name>
<evidence type="ECO:0000313" key="3">
    <source>
        <dbReference type="Proteomes" id="UP001054821"/>
    </source>
</evidence>
<gene>
    <name evidence="2" type="ORF">L3X38_000072</name>
</gene>
<dbReference type="Proteomes" id="UP001054821">
    <property type="component" value="Unassembled WGS sequence"/>
</dbReference>
<keyword evidence="3" id="KW-1185">Reference proteome</keyword>
<protein>
    <recommendedName>
        <fullName evidence="1">UspA domain-containing protein</fullName>
    </recommendedName>
</protein>
<comment type="caution">
    <text evidence="2">The sequence shown here is derived from an EMBL/GenBank/DDBJ whole genome shotgun (WGS) entry which is preliminary data.</text>
</comment>
<feature type="domain" description="UspA" evidence="1">
    <location>
        <begin position="10"/>
        <end position="52"/>
    </location>
</feature>